<sequence>MALPASSLLLPSSSSPKFPSKVVIGRQPCQLQKSLFLGNCEDKLSKRVIKMSMPQFGGSEEVEMQINVAKEKLRKAIPDSIKEVEWNKASELLLERLLSLGKKALQWSIIVLFSLSSVSDFVFSVSRNQELMIPFGLLVGCLAADFLKETSQEVFPSSQGKGLEKNLIGIGCFFVLVKCLSAYFGIRGKVFLFHVVNGGFMQVLWLWKTLLKREG</sequence>
<gene>
    <name evidence="2" type="ORF">TIFTF001_005631</name>
</gene>
<feature type="transmembrane region" description="Helical" evidence="1">
    <location>
        <begin position="167"/>
        <end position="184"/>
    </location>
</feature>
<organism evidence="2 3">
    <name type="scientific">Ficus carica</name>
    <name type="common">Common fig</name>
    <dbReference type="NCBI Taxonomy" id="3494"/>
    <lineage>
        <taxon>Eukaryota</taxon>
        <taxon>Viridiplantae</taxon>
        <taxon>Streptophyta</taxon>
        <taxon>Embryophyta</taxon>
        <taxon>Tracheophyta</taxon>
        <taxon>Spermatophyta</taxon>
        <taxon>Magnoliopsida</taxon>
        <taxon>eudicotyledons</taxon>
        <taxon>Gunneridae</taxon>
        <taxon>Pentapetalae</taxon>
        <taxon>rosids</taxon>
        <taxon>fabids</taxon>
        <taxon>Rosales</taxon>
        <taxon>Moraceae</taxon>
        <taxon>Ficeae</taxon>
        <taxon>Ficus</taxon>
    </lineage>
</organism>
<evidence type="ECO:0000313" key="3">
    <source>
        <dbReference type="Proteomes" id="UP001187192"/>
    </source>
</evidence>
<dbReference type="PANTHER" id="PTHR36000">
    <property type="entry name" value="DEFECTIVE 1273 PROTEIN, PUTATIVE-RELATED"/>
    <property type="match status" value="1"/>
</dbReference>
<reference evidence="2" key="1">
    <citation type="submission" date="2023-07" db="EMBL/GenBank/DDBJ databases">
        <title>draft genome sequence of fig (Ficus carica).</title>
        <authorList>
            <person name="Takahashi T."/>
            <person name="Nishimura K."/>
        </authorList>
    </citation>
    <scope>NUCLEOTIDE SEQUENCE</scope>
</reference>
<dbReference type="EMBL" id="BTGU01000005">
    <property type="protein sequence ID" value="GMN35924.1"/>
    <property type="molecule type" value="Genomic_DNA"/>
</dbReference>
<keyword evidence="3" id="KW-1185">Reference proteome</keyword>
<dbReference type="Gramene" id="FCD_00003657-RA">
    <property type="protein sequence ID" value="FCD_00003657-RA:cds"/>
    <property type="gene ID" value="FCD_00003657"/>
</dbReference>
<keyword evidence="1" id="KW-0472">Membrane</keyword>
<dbReference type="AlphaFoldDB" id="A0AA87ZFE4"/>
<dbReference type="PANTHER" id="PTHR36000:SF3">
    <property type="entry name" value="EMBRYO DEFECTIVE 1273"/>
    <property type="match status" value="1"/>
</dbReference>
<evidence type="ECO:0000256" key="1">
    <source>
        <dbReference type="SAM" id="Phobius"/>
    </source>
</evidence>
<feature type="transmembrane region" description="Helical" evidence="1">
    <location>
        <begin position="104"/>
        <end position="125"/>
    </location>
</feature>
<comment type="caution">
    <text evidence="2">The sequence shown here is derived from an EMBL/GenBank/DDBJ whole genome shotgun (WGS) entry which is preliminary data.</text>
</comment>
<keyword evidence="1" id="KW-1133">Transmembrane helix</keyword>
<accession>A0AA87ZFE4</accession>
<keyword evidence="1" id="KW-0812">Transmembrane</keyword>
<evidence type="ECO:0000313" key="2">
    <source>
        <dbReference type="EMBL" id="GMN35924.1"/>
    </source>
</evidence>
<dbReference type="Proteomes" id="UP001187192">
    <property type="component" value="Unassembled WGS sequence"/>
</dbReference>
<name>A0AA87ZFE4_FICCA</name>
<protein>
    <submittedName>
        <fullName evidence="2">Uncharacterized protein</fullName>
    </submittedName>
</protein>
<feature type="transmembrane region" description="Helical" evidence="1">
    <location>
        <begin position="190"/>
        <end position="207"/>
    </location>
</feature>
<proteinExistence type="predicted"/>